<dbReference type="InterPro" id="IPR018060">
    <property type="entry name" value="HTH_AraC"/>
</dbReference>
<keyword evidence="2" id="KW-0238">DNA-binding</keyword>
<dbReference type="InterPro" id="IPR053142">
    <property type="entry name" value="PchR_regulatory_protein"/>
</dbReference>
<keyword evidence="1" id="KW-0805">Transcription regulation</keyword>
<protein>
    <submittedName>
        <fullName evidence="5">AraC family transcriptional regulator</fullName>
    </submittedName>
</protein>
<dbReference type="PROSITE" id="PS00041">
    <property type="entry name" value="HTH_ARAC_FAMILY_1"/>
    <property type="match status" value="1"/>
</dbReference>
<dbReference type="InterPro" id="IPR018062">
    <property type="entry name" value="HTH_AraC-typ_CS"/>
</dbReference>
<dbReference type="PANTHER" id="PTHR47893">
    <property type="entry name" value="REGULATORY PROTEIN PCHR"/>
    <property type="match status" value="1"/>
</dbReference>
<keyword evidence="6" id="KW-1185">Reference proteome</keyword>
<evidence type="ECO:0000256" key="1">
    <source>
        <dbReference type="ARBA" id="ARBA00023015"/>
    </source>
</evidence>
<evidence type="ECO:0000313" key="6">
    <source>
        <dbReference type="Proteomes" id="UP001318401"/>
    </source>
</evidence>
<dbReference type="SUPFAM" id="SSF46689">
    <property type="entry name" value="Homeodomain-like"/>
    <property type="match status" value="2"/>
</dbReference>
<feature type="domain" description="HTH araC/xylS-type" evidence="4">
    <location>
        <begin position="230"/>
        <end position="327"/>
    </location>
</feature>
<name>A0ABX2BAZ7_9GAMM</name>
<evidence type="ECO:0000256" key="2">
    <source>
        <dbReference type="ARBA" id="ARBA00023125"/>
    </source>
</evidence>
<keyword evidence="3" id="KW-0804">Transcription</keyword>
<comment type="caution">
    <text evidence="5">The sequence shown here is derived from an EMBL/GenBank/DDBJ whole genome shotgun (WGS) entry which is preliminary data.</text>
</comment>
<dbReference type="SMART" id="SM00342">
    <property type="entry name" value="HTH_ARAC"/>
    <property type="match status" value="1"/>
</dbReference>
<accession>A0ABX2BAZ7</accession>
<sequence length="332" mass="37305">MRHLNKAFFEPLFLHQVETHHVTISTRYTVDHFLGYGRRYSIDYRFPIASNTACTPKTSIAQGRVEEVSLAAGVELFISDLDVLRPYQSFSKGNTDLLIVVMLEGCAHFDIDGQKRWITAGEACWLRLDTGLTLSAFHPANQRLRTLCLSLDAPAMQAWYGSYISSTAPHVWQLSPGLQLTIDEACCASSSAESQRMRFQGLALQIIAQGLDCRSPYTTDSGALYRQRLALVRRWLDEEPSFDHTLQRLADRAAMSPSTLMRHFKMAYGLAPIDYLRKRRLALARELLLSGHSVQQAAHLSGYRHASNFITAFKKNYGISPGALTESSLERS</sequence>
<reference evidence="5 6" key="1">
    <citation type="submission" date="2018-04" db="EMBL/GenBank/DDBJ databases">
        <authorList>
            <person name="Li G."/>
            <person name="Du W."/>
            <person name="Bai Y."/>
        </authorList>
    </citation>
    <scope>NUCLEOTIDE SEQUENCE [LARGE SCALE GENOMIC DNA]</scope>
    <source>
        <strain evidence="5 6">YYYZ-3</strain>
    </source>
</reference>
<organism evidence="5 6">
    <name type="scientific">Vreelandella venusta</name>
    <dbReference type="NCBI Taxonomy" id="44935"/>
    <lineage>
        <taxon>Bacteria</taxon>
        <taxon>Pseudomonadati</taxon>
        <taxon>Pseudomonadota</taxon>
        <taxon>Gammaproteobacteria</taxon>
        <taxon>Oceanospirillales</taxon>
        <taxon>Halomonadaceae</taxon>
        <taxon>Vreelandella</taxon>
    </lineage>
</organism>
<dbReference type="Proteomes" id="UP001318401">
    <property type="component" value="Unassembled WGS sequence"/>
</dbReference>
<dbReference type="PANTHER" id="PTHR47893:SF1">
    <property type="entry name" value="REGULATORY PROTEIN PCHR"/>
    <property type="match status" value="1"/>
</dbReference>
<evidence type="ECO:0000256" key="3">
    <source>
        <dbReference type="ARBA" id="ARBA00023163"/>
    </source>
</evidence>
<proteinExistence type="predicted"/>
<dbReference type="InterPro" id="IPR009057">
    <property type="entry name" value="Homeodomain-like_sf"/>
</dbReference>
<evidence type="ECO:0000313" key="5">
    <source>
        <dbReference type="EMBL" id="NPT31074.1"/>
    </source>
</evidence>
<dbReference type="Pfam" id="PF12833">
    <property type="entry name" value="HTH_18"/>
    <property type="match status" value="1"/>
</dbReference>
<gene>
    <name evidence="5" type="ORF">DDR56_10930</name>
</gene>
<dbReference type="PROSITE" id="PS01124">
    <property type="entry name" value="HTH_ARAC_FAMILY_2"/>
    <property type="match status" value="1"/>
</dbReference>
<dbReference type="EMBL" id="QDKN01000004">
    <property type="protein sequence ID" value="NPT31074.1"/>
    <property type="molecule type" value="Genomic_DNA"/>
</dbReference>
<evidence type="ECO:0000259" key="4">
    <source>
        <dbReference type="PROSITE" id="PS01124"/>
    </source>
</evidence>
<dbReference type="Gene3D" id="1.10.10.60">
    <property type="entry name" value="Homeodomain-like"/>
    <property type="match status" value="2"/>
</dbReference>